<dbReference type="PANTHER" id="PTHR43130">
    <property type="entry name" value="ARAC-FAMILY TRANSCRIPTIONAL REGULATOR"/>
    <property type="match status" value="1"/>
</dbReference>
<dbReference type="Gene3D" id="3.40.50.880">
    <property type="match status" value="1"/>
</dbReference>
<dbReference type="InterPro" id="IPR052158">
    <property type="entry name" value="INH-QAR"/>
</dbReference>
<protein>
    <recommendedName>
        <fullName evidence="1">HTH araC/xylS-type domain-containing protein</fullName>
    </recommendedName>
</protein>
<dbReference type="InterPro" id="IPR029062">
    <property type="entry name" value="Class_I_gatase-like"/>
</dbReference>
<evidence type="ECO:0000313" key="2">
    <source>
        <dbReference type="EMBL" id="PTL58884.1"/>
    </source>
</evidence>
<evidence type="ECO:0000313" key="3">
    <source>
        <dbReference type="Proteomes" id="UP000240739"/>
    </source>
</evidence>
<dbReference type="Gene3D" id="1.10.10.60">
    <property type="entry name" value="Homeodomain-like"/>
    <property type="match status" value="1"/>
</dbReference>
<dbReference type="EMBL" id="PYYB01000001">
    <property type="protein sequence ID" value="PTL58884.1"/>
    <property type="molecule type" value="Genomic_DNA"/>
</dbReference>
<keyword evidence="3" id="KW-1185">Reference proteome</keyword>
<organism evidence="2 3">
    <name type="scientific">Paraconexibacter algicola</name>
    <dbReference type="NCBI Taxonomy" id="2133960"/>
    <lineage>
        <taxon>Bacteria</taxon>
        <taxon>Bacillati</taxon>
        <taxon>Actinomycetota</taxon>
        <taxon>Thermoleophilia</taxon>
        <taxon>Solirubrobacterales</taxon>
        <taxon>Paraconexibacteraceae</taxon>
        <taxon>Paraconexibacter</taxon>
    </lineage>
</organism>
<dbReference type="InterPro" id="IPR018060">
    <property type="entry name" value="HTH_AraC"/>
</dbReference>
<dbReference type="PANTHER" id="PTHR43130:SF3">
    <property type="entry name" value="HTH-TYPE TRANSCRIPTIONAL REGULATOR RV1931C"/>
    <property type="match status" value="1"/>
</dbReference>
<dbReference type="GO" id="GO:0043565">
    <property type="term" value="F:sequence-specific DNA binding"/>
    <property type="evidence" value="ECO:0007669"/>
    <property type="project" value="InterPro"/>
</dbReference>
<proteinExistence type="predicted"/>
<comment type="caution">
    <text evidence="2">The sequence shown here is derived from an EMBL/GenBank/DDBJ whole genome shotgun (WGS) entry which is preliminary data.</text>
</comment>
<dbReference type="SMART" id="SM00342">
    <property type="entry name" value="HTH_ARAC"/>
    <property type="match status" value="1"/>
</dbReference>
<dbReference type="SUPFAM" id="SSF52317">
    <property type="entry name" value="Class I glutamine amidotransferase-like"/>
    <property type="match status" value="1"/>
</dbReference>
<evidence type="ECO:0000259" key="1">
    <source>
        <dbReference type="PROSITE" id="PS01124"/>
    </source>
</evidence>
<sequence length="225" mass="25019">MEDALALPEIRRLRAVLHDSPEAELPRLAGACTGTFLLAEAGRLDGVTAATSWWLSETFRRRYPKVDLDTSRMVVRSSSVLTAGAAFAHIDLAVSLVAETSPRLAETVVHHLLIDERPARSMEAVHAHLAVTDTLVTRLEDEVRRRISDDLSVTDLADALGVTRRTLERHVRLRTGATPNQLVRRLRAERAKHLRRTTDLSMDQIAHRVGYANAVTLRRLLASTT</sequence>
<dbReference type="PROSITE" id="PS01124">
    <property type="entry name" value="HTH_ARAC_FAMILY_2"/>
    <property type="match status" value="1"/>
</dbReference>
<dbReference type="GO" id="GO:0003700">
    <property type="term" value="F:DNA-binding transcription factor activity"/>
    <property type="evidence" value="ECO:0007669"/>
    <property type="project" value="InterPro"/>
</dbReference>
<accession>A0A2T4UI10</accession>
<gene>
    <name evidence="2" type="ORF">C7Y72_04060</name>
</gene>
<dbReference type="Proteomes" id="UP000240739">
    <property type="component" value="Unassembled WGS sequence"/>
</dbReference>
<reference evidence="2 3" key="1">
    <citation type="submission" date="2018-03" db="EMBL/GenBank/DDBJ databases">
        <title>Aquarubrobacter algicola gen. nov., sp. nov., a novel actinobacterium isolated from shallow eutrophic lake during the end of cyanobacterial harmful algal blooms.</title>
        <authorList>
            <person name="Chun S.J."/>
        </authorList>
    </citation>
    <scope>NUCLEOTIDE SEQUENCE [LARGE SCALE GENOMIC DNA]</scope>
    <source>
        <strain evidence="2 3">Seoho-28</strain>
    </source>
</reference>
<dbReference type="AlphaFoldDB" id="A0A2T4UI10"/>
<name>A0A2T4UI10_9ACTN</name>
<dbReference type="Pfam" id="PF12833">
    <property type="entry name" value="HTH_18"/>
    <property type="match status" value="1"/>
</dbReference>
<feature type="domain" description="HTH araC/xylS-type" evidence="1">
    <location>
        <begin position="133"/>
        <end position="225"/>
    </location>
</feature>